<proteinExistence type="predicted"/>
<dbReference type="AlphaFoldDB" id="A0A9P6EN12"/>
<sequence>MFQGLKLSKGNASANSHNGNSNAFQTQSNNKSRSSIFSWKTIINHNVTVASHHERLPTYPPEHSTIPLPPIVTSLPDSAPSSRMGAFNDYKPSPAKETPPARPGIGSRDKQNSGYVNTRDLPITPESIYSREALTTGSILKDDGFPRLKRKRMKIYLPPSTQAEIIAYMTSSIITNPKLIPLWSPPPTLQRGTVQRGKRVAVGDVGYFDSDGGFRVMFNVFWDQNSNKECGFLTPPYFNQFVSPQSLLFRSRSQSMAINGSKTGHSTPSDGAPSNRRVDSDDSAIIVRRKFKDPNGYFHSKMAVDVKYAKDEVIYSLSPHKSKLAMFLCFPQGAVTYELDESVNTALGYYLAANAEQWCQHFDRFGIFSRMVFVRGVVLAKSFASAVFRGTPQSSSSAQLRKTIKDDTLRWSEASNGFEKTIVSGQQDDFEQQGRSSSLADDQCAALEGLEVTATASAATGVSRQSFQTLRFK</sequence>
<feature type="compositionally biased region" description="Polar residues" evidence="1">
    <location>
        <begin position="258"/>
        <end position="269"/>
    </location>
</feature>
<accession>A0A9P6EN12</accession>
<feature type="region of interest" description="Disordered" evidence="1">
    <location>
        <begin position="67"/>
        <end position="121"/>
    </location>
</feature>
<keyword evidence="3" id="KW-1185">Reference proteome</keyword>
<dbReference type="EMBL" id="MU157830">
    <property type="protein sequence ID" value="KAF9532748.1"/>
    <property type="molecule type" value="Genomic_DNA"/>
</dbReference>
<feature type="compositionally biased region" description="Low complexity" evidence="1">
    <location>
        <begin position="10"/>
        <end position="23"/>
    </location>
</feature>
<gene>
    <name evidence="2" type="ORF">CPB83DRAFT_903278</name>
</gene>
<evidence type="ECO:0000256" key="1">
    <source>
        <dbReference type="SAM" id="MobiDB-lite"/>
    </source>
</evidence>
<evidence type="ECO:0000313" key="3">
    <source>
        <dbReference type="Proteomes" id="UP000807306"/>
    </source>
</evidence>
<dbReference type="OrthoDB" id="3070764at2759"/>
<evidence type="ECO:0000313" key="2">
    <source>
        <dbReference type="EMBL" id="KAF9532748.1"/>
    </source>
</evidence>
<feature type="region of interest" description="Disordered" evidence="1">
    <location>
        <begin position="258"/>
        <end position="278"/>
    </location>
</feature>
<dbReference type="Proteomes" id="UP000807306">
    <property type="component" value="Unassembled WGS sequence"/>
</dbReference>
<comment type="caution">
    <text evidence="2">The sequence shown here is derived from an EMBL/GenBank/DDBJ whole genome shotgun (WGS) entry which is preliminary data.</text>
</comment>
<reference evidence="2" key="1">
    <citation type="submission" date="2020-11" db="EMBL/GenBank/DDBJ databases">
        <authorList>
            <consortium name="DOE Joint Genome Institute"/>
            <person name="Ahrendt S."/>
            <person name="Riley R."/>
            <person name="Andreopoulos W."/>
            <person name="Labutti K."/>
            <person name="Pangilinan J."/>
            <person name="Ruiz-Duenas F.J."/>
            <person name="Barrasa J.M."/>
            <person name="Sanchez-Garcia M."/>
            <person name="Camarero S."/>
            <person name="Miyauchi S."/>
            <person name="Serrano A."/>
            <person name="Linde D."/>
            <person name="Babiker R."/>
            <person name="Drula E."/>
            <person name="Ayuso-Fernandez I."/>
            <person name="Pacheco R."/>
            <person name="Padilla G."/>
            <person name="Ferreira P."/>
            <person name="Barriuso J."/>
            <person name="Kellner H."/>
            <person name="Castanera R."/>
            <person name="Alfaro M."/>
            <person name="Ramirez L."/>
            <person name="Pisabarro A.G."/>
            <person name="Kuo A."/>
            <person name="Tritt A."/>
            <person name="Lipzen A."/>
            <person name="He G."/>
            <person name="Yan M."/>
            <person name="Ng V."/>
            <person name="Cullen D."/>
            <person name="Martin F."/>
            <person name="Rosso M.-N."/>
            <person name="Henrissat B."/>
            <person name="Hibbett D."/>
            <person name="Martinez A.T."/>
            <person name="Grigoriev I.V."/>
        </authorList>
    </citation>
    <scope>NUCLEOTIDE SEQUENCE</scope>
    <source>
        <strain evidence="2">CBS 506.95</strain>
    </source>
</reference>
<name>A0A9P6EN12_9AGAR</name>
<feature type="region of interest" description="Disordered" evidence="1">
    <location>
        <begin position="1"/>
        <end position="30"/>
    </location>
</feature>
<organism evidence="2 3">
    <name type="scientific">Crepidotus variabilis</name>
    <dbReference type="NCBI Taxonomy" id="179855"/>
    <lineage>
        <taxon>Eukaryota</taxon>
        <taxon>Fungi</taxon>
        <taxon>Dikarya</taxon>
        <taxon>Basidiomycota</taxon>
        <taxon>Agaricomycotina</taxon>
        <taxon>Agaricomycetes</taxon>
        <taxon>Agaricomycetidae</taxon>
        <taxon>Agaricales</taxon>
        <taxon>Agaricineae</taxon>
        <taxon>Crepidotaceae</taxon>
        <taxon>Crepidotus</taxon>
    </lineage>
</organism>
<protein>
    <submittedName>
        <fullName evidence="2">Uncharacterized protein</fullName>
    </submittedName>
</protein>